<sequence length="124" mass="14162">MGRLLSSRVRQAYAFENTGVDNLGPVYIKQRKFRNRTGLKTWIPRRSNKDSAWISNSGSRRFSNSLRILRASSRNKSKIPEGLEKHRFRIFVNLCIIHVISMCGSRGIVVQSACHARLSELSSK</sequence>
<evidence type="ECO:0000313" key="1">
    <source>
        <dbReference type="EMBL" id="KAL3391001.1"/>
    </source>
</evidence>
<dbReference type="AlphaFoldDB" id="A0ABD2WEN8"/>
<dbReference type="EMBL" id="JBJJXI010000113">
    <property type="protein sequence ID" value="KAL3391001.1"/>
    <property type="molecule type" value="Genomic_DNA"/>
</dbReference>
<reference evidence="1 2" key="1">
    <citation type="journal article" date="2024" name="bioRxiv">
        <title>A reference genome for Trichogramma kaykai: A tiny desert-dwelling parasitoid wasp with competing sex-ratio distorters.</title>
        <authorList>
            <person name="Culotta J."/>
            <person name="Lindsey A.R."/>
        </authorList>
    </citation>
    <scope>NUCLEOTIDE SEQUENCE [LARGE SCALE GENOMIC DNA]</scope>
    <source>
        <strain evidence="1 2">KSX58</strain>
    </source>
</reference>
<name>A0ABD2WEN8_9HYME</name>
<keyword evidence="2" id="KW-1185">Reference proteome</keyword>
<proteinExistence type="predicted"/>
<comment type="caution">
    <text evidence="1">The sequence shown here is derived from an EMBL/GenBank/DDBJ whole genome shotgun (WGS) entry which is preliminary data.</text>
</comment>
<dbReference type="Proteomes" id="UP001627154">
    <property type="component" value="Unassembled WGS sequence"/>
</dbReference>
<gene>
    <name evidence="1" type="ORF">TKK_014255</name>
</gene>
<protein>
    <submittedName>
        <fullName evidence="1">Uncharacterized protein</fullName>
    </submittedName>
</protein>
<organism evidence="1 2">
    <name type="scientific">Trichogramma kaykai</name>
    <dbReference type="NCBI Taxonomy" id="54128"/>
    <lineage>
        <taxon>Eukaryota</taxon>
        <taxon>Metazoa</taxon>
        <taxon>Ecdysozoa</taxon>
        <taxon>Arthropoda</taxon>
        <taxon>Hexapoda</taxon>
        <taxon>Insecta</taxon>
        <taxon>Pterygota</taxon>
        <taxon>Neoptera</taxon>
        <taxon>Endopterygota</taxon>
        <taxon>Hymenoptera</taxon>
        <taxon>Apocrita</taxon>
        <taxon>Proctotrupomorpha</taxon>
        <taxon>Chalcidoidea</taxon>
        <taxon>Trichogrammatidae</taxon>
        <taxon>Trichogramma</taxon>
    </lineage>
</organism>
<accession>A0ABD2WEN8</accession>
<evidence type="ECO:0000313" key="2">
    <source>
        <dbReference type="Proteomes" id="UP001627154"/>
    </source>
</evidence>